<keyword evidence="3" id="KW-1185">Reference proteome</keyword>
<organism evidence="2 3">
    <name type="scientific">Allohahella marinimesophila</name>
    <dbReference type="NCBI Taxonomy" id="1054972"/>
    <lineage>
        <taxon>Bacteria</taxon>
        <taxon>Pseudomonadati</taxon>
        <taxon>Pseudomonadota</taxon>
        <taxon>Gammaproteobacteria</taxon>
        <taxon>Oceanospirillales</taxon>
        <taxon>Hahellaceae</taxon>
        <taxon>Allohahella</taxon>
    </lineage>
</organism>
<proteinExistence type="predicted"/>
<dbReference type="EMBL" id="BAABBO010000011">
    <property type="protein sequence ID" value="GAA3967354.1"/>
    <property type="molecule type" value="Genomic_DNA"/>
</dbReference>
<protein>
    <submittedName>
        <fullName evidence="2">GTPase/DUF3482 domain-containing protein</fullName>
    </submittedName>
</protein>
<gene>
    <name evidence="2" type="ORF">GCM10022278_26420</name>
</gene>
<evidence type="ECO:0000259" key="1">
    <source>
        <dbReference type="Pfam" id="PF01926"/>
    </source>
</evidence>
<dbReference type="Pfam" id="PF11981">
    <property type="entry name" value="DUF3482"/>
    <property type="match status" value="1"/>
</dbReference>
<feature type="domain" description="G" evidence="1">
    <location>
        <begin position="17"/>
        <end position="134"/>
    </location>
</feature>
<dbReference type="PANTHER" id="PTHR42714:SF7">
    <property type="entry name" value="G DOMAIN-CONTAINING PROTEIN"/>
    <property type="match status" value="1"/>
</dbReference>
<dbReference type="Pfam" id="PF01926">
    <property type="entry name" value="MMR_HSR1"/>
    <property type="match status" value="1"/>
</dbReference>
<reference evidence="3" key="1">
    <citation type="journal article" date="2019" name="Int. J. Syst. Evol. Microbiol.">
        <title>The Global Catalogue of Microorganisms (GCM) 10K type strain sequencing project: providing services to taxonomists for standard genome sequencing and annotation.</title>
        <authorList>
            <consortium name="The Broad Institute Genomics Platform"/>
            <consortium name="The Broad Institute Genome Sequencing Center for Infectious Disease"/>
            <person name="Wu L."/>
            <person name="Ma J."/>
        </authorList>
    </citation>
    <scope>NUCLEOTIDE SEQUENCE [LARGE SCALE GENOMIC DNA]</scope>
    <source>
        <strain evidence="3">JCM 17555</strain>
    </source>
</reference>
<evidence type="ECO:0000313" key="3">
    <source>
        <dbReference type="Proteomes" id="UP001501337"/>
    </source>
</evidence>
<dbReference type="PANTHER" id="PTHR42714">
    <property type="entry name" value="TRNA MODIFICATION GTPASE GTPBP3"/>
    <property type="match status" value="1"/>
</dbReference>
<dbReference type="Proteomes" id="UP001501337">
    <property type="component" value="Unassembled WGS sequence"/>
</dbReference>
<name>A0ABP7PN78_9GAMM</name>
<sequence>MQVDSRPVSTAPRAPIKIAIVGHTNVGKTSLMRTLLRDSRFGEVSNHPGTTRHVEAATILCREQPVIELHDTPGLEDSIGLRSALEELPAGRDDTGQARLRQFVARADDFEALDQELKVVRQLLASDLLFYVIDVREPLVGKYRDELYVLSLAGRAVIPVLNFIHQFPNHSMQWRDYLGQLNFHAQVQYDTVVFRLEDEKRLFQKIQSLLGEHYDRVQQLIDERHAQALQIRRASAAAVAELIINVGSYRKTLRSVEPARAAIESNEISALQDLTRQAEQACSRQIIRLHRFAPDDVREAFLPVQDGSWKLDLFDVNTLRAFGVEAGSGAAKGAAVGAVLDGLTGFISLGAAAATGALAGAIFSTGARYGRDLQAAMTGKRTLCVDEPTLRLLWLRQLQLLTDLGSRGHAMQGQMQMTSVDASDLPKAWSQWLRQMRANAHWSDLIPENRKRSADPGREALADALAEHLFAQV</sequence>
<dbReference type="InterPro" id="IPR027417">
    <property type="entry name" value="P-loop_NTPase"/>
</dbReference>
<comment type="caution">
    <text evidence="2">The sequence shown here is derived from an EMBL/GenBank/DDBJ whole genome shotgun (WGS) entry which is preliminary data.</text>
</comment>
<evidence type="ECO:0000313" key="2">
    <source>
        <dbReference type="EMBL" id="GAA3967354.1"/>
    </source>
</evidence>
<dbReference type="SUPFAM" id="SSF52540">
    <property type="entry name" value="P-loop containing nucleoside triphosphate hydrolases"/>
    <property type="match status" value="1"/>
</dbReference>
<dbReference type="RefSeq" id="WP_344807107.1">
    <property type="nucleotide sequence ID" value="NZ_BAABBO010000011.1"/>
</dbReference>
<accession>A0ABP7PN78</accession>
<dbReference type="InterPro" id="IPR006073">
    <property type="entry name" value="GTP-bd"/>
</dbReference>
<dbReference type="Gene3D" id="3.40.50.300">
    <property type="entry name" value="P-loop containing nucleotide triphosphate hydrolases"/>
    <property type="match status" value="1"/>
</dbReference>
<dbReference type="InterPro" id="IPR021871">
    <property type="entry name" value="DUF3482"/>
</dbReference>